<evidence type="ECO:0000256" key="1">
    <source>
        <dbReference type="SAM" id="MobiDB-lite"/>
    </source>
</evidence>
<proteinExistence type="predicted"/>
<dbReference type="EMBL" id="BMAT01013280">
    <property type="protein sequence ID" value="GFS09109.1"/>
    <property type="molecule type" value="Genomic_DNA"/>
</dbReference>
<name>A0AAV4IG92_9GAST</name>
<comment type="caution">
    <text evidence="2">The sequence shown here is derived from an EMBL/GenBank/DDBJ whole genome shotgun (WGS) entry which is preliminary data.</text>
</comment>
<organism evidence="2 3">
    <name type="scientific">Elysia marginata</name>
    <dbReference type="NCBI Taxonomy" id="1093978"/>
    <lineage>
        <taxon>Eukaryota</taxon>
        <taxon>Metazoa</taxon>
        <taxon>Spiralia</taxon>
        <taxon>Lophotrochozoa</taxon>
        <taxon>Mollusca</taxon>
        <taxon>Gastropoda</taxon>
        <taxon>Heterobranchia</taxon>
        <taxon>Euthyneura</taxon>
        <taxon>Panpulmonata</taxon>
        <taxon>Sacoglossa</taxon>
        <taxon>Placobranchoidea</taxon>
        <taxon>Plakobranchidae</taxon>
        <taxon>Elysia</taxon>
    </lineage>
</organism>
<accession>A0AAV4IG92</accession>
<reference evidence="2 3" key="1">
    <citation type="journal article" date="2021" name="Elife">
        <title>Chloroplast acquisition without the gene transfer in kleptoplastic sea slugs, Plakobranchus ocellatus.</title>
        <authorList>
            <person name="Maeda T."/>
            <person name="Takahashi S."/>
            <person name="Yoshida T."/>
            <person name="Shimamura S."/>
            <person name="Takaki Y."/>
            <person name="Nagai Y."/>
            <person name="Toyoda A."/>
            <person name="Suzuki Y."/>
            <person name="Arimoto A."/>
            <person name="Ishii H."/>
            <person name="Satoh N."/>
            <person name="Nishiyama T."/>
            <person name="Hasebe M."/>
            <person name="Maruyama T."/>
            <person name="Minagawa J."/>
            <person name="Obokata J."/>
            <person name="Shigenobu S."/>
        </authorList>
    </citation>
    <scope>NUCLEOTIDE SEQUENCE [LARGE SCALE GENOMIC DNA]</scope>
</reference>
<feature type="region of interest" description="Disordered" evidence="1">
    <location>
        <begin position="24"/>
        <end position="100"/>
    </location>
</feature>
<protein>
    <submittedName>
        <fullName evidence="2">Uncharacterized protein</fullName>
    </submittedName>
</protein>
<keyword evidence="3" id="KW-1185">Reference proteome</keyword>
<dbReference type="AlphaFoldDB" id="A0AAV4IG92"/>
<evidence type="ECO:0000313" key="3">
    <source>
        <dbReference type="Proteomes" id="UP000762676"/>
    </source>
</evidence>
<sequence>MTVVASDPRNCTYLVNTPSGVLRGNRRLISNENKVPEEQNESTQEQSQMPDEGPERVANPAEPVSRTRDAPHIPNASFPPTSPPRMNTQARRGYIAHKPA</sequence>
<dbReference type="Proteomes" id="UP000762676">
    <property type="component" value="Unassembled WGS sequence"/>
</dbReference>
<gene>
    <name evidence="2" type="ORF">ElyMa_006612500</name>
</gene>
<evidence type="ECO:0000313" key="2">
    <source>
        <dbReference type="EMBL" id="GFS09109.1"/>
    </source>
</evidence>